<reference evidence="2" key="1">
    <citation type="submission" date="2017-10" db="EMBL/GenBank/DDBJ databases">
        <authorList>
            <person name="Frank J."/>
        </authorList>
    </citation>
    <scope>NUCLEOTIDE SEQUENCE [LARGE SCALE GENOMIC DNA]</scope>
</reference>
<evidence type="ECO:0000313" key="2">
    <source>
        <dbReference type="Proteomes" id="UP000221734"/>
    </source>
</evidence>
<accession>A0A2C9CGP6</accession>
<dbReference type="Pfam" id="PF04233">
    <property type="entry name" value="Phage_Mu_F"/>
    <property type="match status" value="1"/>
</dbReference>
<dbReference type="RefSeq" id="WP_099325577.1">
    <property type="nucleotide sequence ID" value="NZ_LT934425.1"/>
</dbReference>
<proteinExistence type="predicted"/>
<dbReference type="Proteomes" id="UP000221734">
    <property type="component" value="Chromosome Kuenenia_stuttgartiensis_MBR1"/>
</dbReference>
<dbReference type="InterPro" id="IPR006528">
    <property type="entry name" value="Phage_head_morphogenesis_dom"/>
</dbReference>
<keyword evidence="2" id="KW-1185">Reference proteome</keyword>
<evidence type="ECO:0000313" key="1">
    <source>
        <dbReference type="EMBL" id="SOH04914.1"/>
    </source>
</evidence>
<dbReference type="OrthoDB" id="281293at2"/>
<protein>
    <submittedName>
        <fullName evidence="1">Uncharacterized protein</fullName>
    </submittedName>
</protein>
<dbReference type="KEGG" id="kst:KSMBR1_2427"/>
<gene>
    <name evidence="1" type="ORF">KSMBR1_2427</name>
</gene>
<dbReference type="EMBL" id="LT934425">
    <property type="protein sequence ID" value="SOH04914.1"/>
    <property type="molecule type" value="Genomic_DNA"/>
</dbReference>
<sequence>MLRFIIIFAIIYLVYLSLKKSLQGGKQREGSTRSRTEQKKDVFNTNRVKEISYLFYSATKDDSTCDICKELDGKHFLPNHEIHHSIKPPHHRCKNPNGCRCSLVYVTEDEAQSEKIELILKKYGGTCNKSTIEKELRG</sequence>
<name>A0A2C9CGP6_KUEST</name>
<organism evidence="1 2">
    <name type="scientific">Kuenenia stuttgartiensis</name>
    <dbReference type="NCBI Taxonomy" id="174633"/>
    <lineage>
        <taxon>Bacteria</taxon>
        <taxon>Pseudomonadati</taxon>
        <taxon>Planctomycetota</taxon>
        <taxon>Candidatus Brocadiia</taxon>
        <taxon>Candidatus Brocadiales</taxon>
        <taxon>Candidatus Brocadiaceae</taxon>
        <taxon>Candidatus Kuenenia</taxon>
    </lineage>
</organism>
<dbReference type="AlphaFoldDB" id="A0A2C9CGP6"/>